<feature type="transmembrane region" description="Helical" evidence="6">
    <location>
        <begin position="30"/>
        <end position="50"/>
    </location>
</feature>
<evidence type="ECO:0000256" key="7">
    <source>
        <dbReference type="SAM" id="MobiDB-lite"/>
    </source>
</evidence>
<evidence type="ECO:0000256" key="3">
    <source>
        <dbReference type="ARBA" id="ARBA00022692"/>
    </source>
</evidence>
<evidence type="ECO:0000256" key="4">
    <source>
        <dbReference type="ARBA" id="ARBA00022989"/>
    </source>
</evidence>
<feature type="transmembrane region" description="Helical" evidence="6">
    <location>
        <begin position="235"/>
        <end position="258"/>
    </location>
</feature>
<sequence>MSLPRGGYPSDDRQGLVPSPAAPPSPLRSLLLWGFAALAIVCGLLALGVWQVQRLAWKTDLIARVEARVHAAAVPAPAQDTWPAITRAKDEYRRVQLTGEFLYDRETTVYAVTDFGAGYWVMTPLRDDRGAVTLINRGFVPTERRAAESLAAAQAAGPLTVTGLIRMTEPHGAFLRANDPANDRWYSRDVEAIAAARDLGAVAPYFIDADAAANPDGYPRGGLTRITFPNSHLSYALTWFAMAAVAAGMYLCFARHIWLEYRRAQRSAPDA</sequence>
<dbReference type="InterPro" id="IPR045214">
    <property type="entry name" value="Surf1/Surf4"/>
</dbReference>
<accession>A0ABX0UXB0</accession>
<dbReference type="PROSITE" id="PS50895">
    <property type="entry name" value="SURF1"/>
    <property type="match status" value="1"/>
</dbReference>
<dbReference type="PANTHER" id="PTHR23427:SF2">
    <property type="entry name" value="SURFEIT LOCUS PROTEIN 1"/>
    <property type="match status" value="1"/>
</dbReference>
<feature type="region of interest" description="Disordered" evidence="7">
    <location>
        <begin position="1"/>
        <end position="20"/>
    </location>
</feature>
<comment type="subcellular location">
    <subcellularLocation>
        <location evidence="6">Cell membrane</location>
        <topology evidence="6">Multi-pass membrane protein</topology>
    </subcellularLocation>
    <subcellularLocation>
        <location evidence="1">Membrane</location>
    </subcellularLocation>
</comment>
<name>A0ABX0UXB0_9HYPH</name>
<comment type="caution">
    <text evidence="8">The sequence shown here is derived from an EMBL/GenBank/DDBJ whole genome shotgun (WGS) entry which is preliminary data.</text>
</comment>
<keyword evidence="6" id="KW-1003">Cell membrane</keyword>
<evidence type="ECO:0000256" key="2">
    <source>
        <dbReference type="ARBA" id="ARBA00007165"/>
    </source>
</evidence>
<organism evidence="8 9">
    <name type="scientific">Pseudochelatococcus lubricantis</name>
    <dbReference type="NCBI Taxonomy" id="1538102"/>
    <lineage>
        <taxon>Bacteria</taxon>
        <taxon>Pseudomonadati</taxon>
        <taxon>Pseudomonadota</taxon>
        <taxon>Alphaproteobacteria</taxon>
        <taxon>Hyphomicrobiales</taxon>
        <taxon>Chelatococcaceae</taxon>
        <taxon>Pseudochelatococcus</taxon>
    </lineage>
</organism>
<protein>
    <recommendedName>
        <fullName evidence="6">SURF1-like protein</fullName>
    </recommendedName>
</protein>
<dbReference type="CDD" id="cd06662">
    <property type="entry name" value="SURF1"/>
    <property type="match status" value="1"/>
</dbReference>
<keyword evidence="3 6" id="KW-0812">Transmembrane</keyword>
<keyword evidence="9" id="KW-1185">Reference proteome</keyword>
<evidence type="ECO:0000256" key="5">
    <source>
        <dbReference type="ARBA" id="ARBA00023136"/>
    </source>
</evidence>
<gene>
    <name evidence="8" type="ORF">FHS82_000869</name>
</gene>
<dbReference type="EMBL" id="JAASQI010000002">
    <property type="protein sequence ID" value="NIJ57043.1"/>
    <property type="molecule type" value="Genomic_DNA"/>
</dbReference>
<dbReference type="Pfam" id="PF02104">
    <property type="entry name" value="SURF1"/>
    <property type="match status" value="1"/>
</dbReference>
<evidence type="ECO:0000256" key="1">
    <source>
        <dbReference type="ARBA" id="ARBA00004370"/>
    </source>
</evidence>
<evidence type="ECO:0000256" key="6">
    <source>
        <dbReference type="RuleBase" id="RU363076"/>
    </source>
</evidence>
<proteinExistence type="inferred from homology"/>
<keyword evidence="4 6" id="KW-1133">Transmembrane helix</keyword>
<dbReference type="PANTHER" id="PTHR23427">
    <property type="entry name" value="SURFEIT LOCUS PROTEIN"/>
    <property type="match status" value="1"/>
</dbReference>
<evidence type="ECO:0000313" key="9">
    <source>
        <dbReference type="Proteomes" id="UP001429580"/>
    </source>
</evidence>
<reference evidence="8 9" key="1">
    <citation type="submission" date="2020-03" db="EMBL/GenBank/DDBJ databases">
        <title>Genomic Encyclopedia of Type Strains, Phase IV (KMG-IV): sequencing the most valuable type-strain genomes for metagenomic binning, comparative biology and taxonomic classification.</title>
        <authorList>
            <person name="Goeker M."/>
        </authorList>
    </citation>
    <scope>NUCLEOTIDE SEQUENCE [LARGE SCALE GENOMIC DNA]</scope>
    <source>
        <strain evidence="8 9">DSM 103870</strain>
    </source>
</reference>
<evidence type="ECO:0000313" key="8">
    <source>
        <dbReference type="EMBL" id="NIJ57043.1"/>
    </source>
</evidence>
<keyword evidence="5 6" id="KW-0472">Membrane</keyword>
<dbReference type="InterPro" id="IPR002994">
    <property type="entry name" value="Surf1/Shy1"/>
</dbReference>
<comment type="similarity">
    <text evidence="2 6">Belongs to the SURF1 family.</text>
</comment>
<dbReference type="Proteomes" id="UP001429580">
    <property type="component" value="Unassembled WGS sequence"/>
</dbReference>